<evidence type="ECO:0000313" key="2">
    <source>
        <dbReference type="EMBL" id="AGA25199.1"/>
    </source>
</evidence>
<dbReference type="STRING" id="886293.Sinac_0790"/>
<evidence type="ECO:0000256" key="1">
    <source>
        <dbReference type="SAM" id="MobiDB-lite"/>
    </source>
</evidence>
<protein>
    <submittedName>
        <fullName evidence="2">Uncharacterized protein</fullName>
    </submittedName>
</protein>
<dbReference type="RefSeq" id="WP_015244379.1">
    <property type="nucleotide sequence ID" value="NC_019892.1"/>
</dbReference>
<proteinExistence type="predicted"/>
<accession>L0D714</accession>
<gene>
    <name evidence="2" type="ordered locus">Sinac_0790</name>
</gene>
<keyword evidence="3" id="KW-1185">Reference proteome</keyword>
<dbReference type="HOGENOM" id="CLU_871248_0_0_0"/>
<dbReference type="EMBL" id="CP003364">
    <property type="protein sequence ID" value="AGA25199.1"/>
    <property type="molecule type" value="Genomic_DNA"/>
</dbReference>
<dbReference type="eggNOG" id="ENOG50330ZJ">
    <property type="taxonomic scope" value="Bacteria"/>
</dbReference>
<dbReference type="KEGG" id="saci:Sinac_0790"/>
<sequence>MRVLPLPAWRWGLVGLLLLVVTGLAGSTARAATLRWKFQPGETLHYAMDQKTVTSVKGGPQDIKSTMSQTIDMEWVVKEIGADGLTHLTQKVTRIRTKIESAFGPFEFDSKEVKDPEGAVAAGLVPLLRALVGAEFSFKMNEQGEMSDVKVPEKVLESIKKSGSLGGNAGMFSEEGMKNMVVESSLAVPKEDIEKGKSWTRESKITMPIGTMTLDKAYTYQGPETNDAKKVERIDLVTKVDIQLAPGNNLDMKVQSQEGKGSFFFDNAVGRVAESTVSEKLEMVFKLKVGEQENQIIQGNETTTSMKLVKGQDAEPSKP</sequence>
<name>L0D714_SINAD</name>
<dbReference type="OrthoDB" id="269991at2"/>
<dbReference type="AlphaFoldDB" id="L0D714"/>
<dbReference type="InterPro" id="IPR046230">
    <property type="entry name" value="DUF6263"/>
</dbReference>
<reference evidence="2 3" key="1">
    <citation type="submission" date="2012-02" db="EMBL/GenBank/DDBJ databases">
        <title>Complete sequence of chromosome of Singulisphaera acidiphila DSM 18658.</title>
        <authorList>
            <consortium name="US DOE Joint Genome Institute (JGI-PGF)"/>
            <person name="Lucas S."/>
            <person name="Copeland A."/>
            <person name="Lapidus A."/>
            <person name="Glavina del Rio T."/>
            <person name="Dalin E."/>
            <person name="Tice H."/>
            <person name="Bruce D."/>
            <person name="Goodwin L."/>
            <person name="Pitluck S."/>
            <person name="Peters L."/>
            <person name="Ovchinnikova G."/>
            <person name="Chertkov O."/>
            <person name="Kyrpides N."/>
            <person name="Mavromatis K."/>
            <person name="Ivanova N."/>
            <person name="Brettin T."/>
            <person name="Detter J.C."/>
            <person name="Han C."/>
            <person name="Larimer F."/>
            <person name="Land M."/>
            <person name="Hauser L."/>
            <person name="Markowitz V."/>
            <person name="Cheng J.-F."/>
            <person name="Hugenholtz P."/>
            <person name="Woyke T."/>
            <person name="Wu D."/>
            <person name="Tindall B."/>
            <person name="Pomrenke H."/>
            <person name="Brambilla E."/>
            <person name="Klenk H.-P."/>
            <person name="Eisen J.A."/>
        </authorList>
    </citation>
    <scope>NUCLEOTIDE SEQUENCE [LARGE SCALE GENOMIC DNA]</scope>
    <source>
        <strain evidence="3">ATCC BAA-1392 / DSM 18658 / VKM B-2454 / MOB10</strain>
    </source>
</reference>
<dbReference type="Pfam" id="PF19777">
    <property type="entry name" value="DUF6263"/>
    <property type="match status" value="1"/>
</dbReference>
<dbReference type="Proteomes" id="UP000010798">
    <property type="component" value="Chromosome"/>
</dbReference>
<organism evidence="2 3">
    <name type="scientific">Singulisphaera acidiphila (strain ATCC BAA-1392 / DSM 18658 / VKM B-2454 / MOB10)</name>
    <dbReference type="NCBI Taxonomy" id="886293"/>
    <lineage>
        <taxon>Bacteria</taxon>
        <taxon>Pseudomonadati</taxon>
        <taxon>Planctomycetota</taxon>
        <taxon>Planctomycetia</taxon>
        <taxon>Isosphaerales</taxon>
        <taxon>Isosphaeraceae</taxon>
        <taxon>Singulisphaera</taxon>
    </lineage>
</organism>
<feature type="region of interest" description="Disordered" evidence="1">
    <location>
        <begin position="298"/>
        <end position="319"/>
    </location>
</feature>
<evidence type="ECO:0000313" key="3">
    <source>
        <dbReference type="Proteomes" id="UP000010798"/>
    </source>
</evidence>
<feature type="compositionally biased region" description="Basic and acidic residues" evidence="1">
    <location>
        <begin position="310"/>
        <end position="319"/>
    </location>
</feature>